<evidence type="ECO:0000313" key="9">
    <source>
        <dbReference type="Proteomes" id="UP000193642"/>
    </source>
</evidence>
<dbReference type="GO" id="GO:0008270">
    <property type="term" value="F:zinc ion binding"/>
    <property type="evidence" value="ECO:0007669"/>
    <property type="project" value="UniProtKB-KW"/>
</dbReference>
<dbReference type="GO" id="GO:0005634">
    <property type="term" value="C:nucleus"/>
    <property type="evidence" value="ECO:0007669"/>
    <property type="project" value="TreeGrafter"/>
</dbReference>
<feature type="compositionally biased region" description="Polar residues" evidence="6">
    <location>
        <begin position="207"/>
        <end position="218"/>
    </location>
</feature>
<dbReference type="Proteomes" id="UP000193642">
    <property type="component" value="Unassembled WGS sequence"/>
</dbReference>
<comment type="caution">
    <text evidence="8">The sequence shown here is derived from an EMBL/GenBank/DDBJ whole genome shotgun (WGS) entry which is preliminary data.</text>
</comment>
<feature type="region of interest" description="Disordered" evidence="6">
    <location>
        <begin position="1"/>
        <end position="133"/>
    </location>
</feature>
<dbReference type="PANTHER" id="PTHR24408:SF58">
    <property type="entry name" value="TRANSCRIPTION FACTOR (TFIIIA), PUTATIVE (AFU_ORTHOLOGUE AFUA_1G05150)-RELATED"/>
    <property type="match status" value="1"/>
</dbReference>
<protein>
    <recommendedName>
        <fullName evidence="7">C2H2-type domain-containing protein</fullName>
    </recommendedName>
</protein>
<keyword evidence="2" id="KW-0677">Repeat</keyword>
<feature type="domain" description="C2H2-type" evidence="7">
    <location>
        <begin position="164"/>
        <end position="191"/>
    </location>
</feature>
<dbReference type="PANTHER" id="PTHR24408">
    <property type="entry name" value="ZINC FINGER PROTEIN"/>
    <property type="match status" value="1"/>
</dbReference>
<dbReference type="InterPro" id="IPR036236">
    <property type="entry name" value="Znf_C2H2_sf"/>
</dbReference>
<evidence type="ECO:0000256" key="4">
    <source>
        <dbReference type="ARBA" id="ARBA00022833"/>
    </source>
</evidence>
<dbReference type="Gene3D" id="3.30.160.60">
    <property type="entry name" value="Classic Zinc Finger"/>
    <property type="match status" value="1"/>
</dbReference>
<evidence type="ECO:0000259" key="7">
    <source>
        <dbReference type="PROSITE" id="PS50157"/>
    </source>
</evidence>
<reference evidence="8 9" key="1">
    <citation type="submission" date="2016-07" db="EMBL/GenBank/DDBJ databases">
        <title>Pervasive Adenine N6-methylation of Active Genes in Fungi.</title>
        <authorList>
            <consortium name="DOE Joint Genome Institute"/>
            <person name="Mondo S.J."/>
            <person name="Dannebaum R.O."/>
            <person name="Kuo R.C."/>
            <person name="Labutti K."/>
            <person name="Haridas S."/>
            <person name="Kuo A."/>
            <person name="Salamov A."/>
            <person name="Ahrendt S.R."/>
            <person name="Lipzen A."/>
            <person name="Sullivan W."/>
            <person name="Andreopoulos W.B."/>
            <person name="Clum A."/>
            <person name="Lindquist E."/>
            <person name="Daum C."/>
            <person name="Ramamoorthy G.K."/>
            <person name="Gryganskyi A."/>
            <person name="Culley D."/>
            <person name="Magnuson J.K."/>
            <person name="James T.Y."/>
            <person name="O'Malley M.A."/>
            <person name="Stajich J.E."/>
            <person name="Spatafora J.W."/>
            <person name="Visel A."/>
            <person name="Grigoriev I.V."/>
        </authorList>
    </citation>
    <scope>NUCLEOTIDE SEQUENCE [LARGE SCALE GENOMIC DNA]</scope>
    <source>
        <strain evidence="8 9">JEL800</strain>
    </source>
</reference>
<keyword evidence="1" id="KW-0479">Metal-binding</keyword>
<feature type="compositionally biased region" description="Low complexity" evidence="6">
    <location>
        <begin position="35"/>
        <end position="60"/>
    </location>
</feature>
<proteinExistence type="predicted"/>
<feature type="compositionally biased region" description="Low complexity" evidence="6">
    <location>
        <begin position="117"/>
        <end position="129"/>
    </location>
</feature>
<evidence type="ECO:0000256" key="5">
    <source>
        <dbReference type="PROSITE-ProRule" id="PRU00042"/>
    </source>
</evidence>
<name>A0A1Y2CZU1_9FUNG</name>
<organism evidence="8 9">
    <name type="scientific">Rhizoclosmatium globosum</name>
    <dbReference type="NCBI Taxonomy" id="329046"/>
    <lineage>
        <taxon>Eukaryota</taxon>
        <taxon>Fungi</taxon>
        <taxon>Fungi incertae sedis</taxon>
        <taxon>Chytridiomycota</taxon>
        <taxon>Chytridiomycota incertae sedis</taxon>
        <taxon>Chytridiomycetes</taxon>
        <taxon>Chytridiales</taxon>
        <taxon>Chytriomycetaceae</taxon>
        <taxon>Rhizoclosmatium</taxon>
    </lineage>
</organism>
<dbReference type="SUPFAM" id="SSF57667">
    <property type="entry name" value="beta-beta-alpha zinc fingers"/>
    <property type="match status" value="1"/>
</dbReference>
<dbReference type="GO" id="GO:0043565">
    <property type="term" value="F:sequence-specific DNA binding"/>
    <property type="evidence" value="ECO:0007669"/>
    <property type="project" value="TreeGrafter"/>
</dbReference>
<evidence type="ECO:0000256" key="3">
    <source>
        <dbReference type="ARBA" id="ARBA00022771"/>
    </source>
</evidence>
<evidence type="ECO:0000313" key="8">
    <source>
        <dbReference type="EMBL" id="ORY52572.1"/>
    </source>
</evidence>
<evidence type="ECO:0000256" key="1">
    <source>
        <dbReference type="ARBA" id="ARBA00022723"/>
    </source>
</evidence>
<dbReference type="STRING" id="329046.A0A1Y2CZU1"/>
<keyword evidence="3 5" id="KW-0863">Zinc-finger</keyword>
<evidence type="ECO:0000256" key="6">
    <source>
        <dbReference type="SAM" id="MobiDB-lite"/>
    </source>
</evidence>
<dbReference type="AlphaFoldDB" id="A0A1Y2CZU1"/>
<dbReference type="OrthoDB" id="6365676at2759"/>
<feature type="compositionally biased region" description="Low complexity" evidence="6">
    <location>
        <begin position="294"/>
        <end position="305"/>
    </location>
</feature>
<accession>A0A1Y2CZU1</accession>
<keyword evidence="4" id="KW-0862">Zinc</keyword>
<dbReference type="EMBL" id="MCGO01000003">
    <property type="protein sequence ID" value="ORY52572.1"/>
    <property type="molecule type" value="Genomic_DNA"/>
</dbReference>
<feature type="region of interest" description="Disordered" evidence="6">
    <location>
        <begin position="289"/>
        <end position="316"/>
    </location>
</feature>
<dbReference type="InterPro" id="IPR013087">
    <property type="entry name" value="Znf_C2H2_type"/>
</dbReference>
<dbReference type="PROSITE" id="PS00028">
    <property type="entry name" value="ZINC_FINGER_C2H2_1"/>
    <property type="match status" value="1"/>
</dbReference>
<dbReference type="PROSITE" id="PS50157">
    <property type="entry name" value="ZINC_FINGER_C2H2_2"/>
    <property type="match status" value="2"/>
</dbReference>
<feature type="domain" description="C2H2-type" evidence="7">
    <location>
        <begin position="135"/>
        <end position="163"/>
    </location>
</feature>
<evidence type="ECO:0000256" key="2">
    <source>
        <dbReference type="ARBA" id="ARBA00022737"/>
    </source>
</evidence>
<sequence>MSDQLTPVLVGAPPTLRPLTQTGHVGIDRDGDGSGSASSGSDSDFDPSSPSNNHQQQQQQQHRKRRLSDRRSAAALRLAPISTTPPIADDAGPADSTPVPPPDVAPVSGGSDSPHPSLRSPASNSSSRSRGSREYKCSLCKHISTRSEHLVRHVKTVHEGIKDFKCLVCGSSFGRKDEVMRHHRMHVRRGDATAAELGIPPQPLSAGISSAGGNNNEGSARKRTPSLSLKKLTSPGGPLSGGGSGSGRKRSISGGGGSASATSANGWGETIEYRAPEAIQELDDSIVSSLNGNTSASQTTPQTSQRPHPLLLPPSLQGDSVSAYPCPINETCPPLATPADVLNHVGTVHGIDPLRDGVPSQIQFTQYRQFDDLGDMNLDSTAWSPFYNPGSGPSSLDCTSFSPEATALSASSTLAFNNIPYTFTNLRNPLFSPPVEAFANMRFDNPPSATRVEGLASPQYLTNSNPGSGNSVLDYSNPTLPYMQVSVGISNSGAFFAEIPTTPPVTAFQPLANQSVMVNGMGAGYPQLPSQDFNLLRSEGYPSSWSSQSQQQDYNSKAVLYEQDMMEHDLEPDPNKETHRA</sequence>
<dbReference type="GO" id="GO:0000981">
    <property type="term" value="F:DNA-binding transcription factor activity, RNA polymerase II-specific"/>
    <property type="evidence" value="ECO:0007669"/>
    <property type="project" value="TreeGrafter"/>
</dbReference>
<feature type="region of interest" description="Disordered" evidence="6">
    <location>
        <begin position="196"/>
        <end position="264"/>
    </location>
</feature>
<dbReference type="SMART" id="SM00355">
    <property type="entry name" value="ZnF_C2H2"/>
    <property type="match status" value="2"/>
</dbReference>
<keyword evidence="9" id="KW-1185">Reference proteome</keyword>
<dbReference type="Pfam" id="PF00096">
    <property type="entry name" value="zf-C2H2"/>
    <property type="match status" value="1"/>
</dbReference>
<gene>
    <name evidence="8" type="ORF">BCR33DRAFT_711851</name>
</gene>